<evidence type="ECO:0000313" key="2">
    <source>
        <dbReference type="EMBL" id="OAF66408.1"/>
    </source>
</evidence>
<dbReference type="InterPro" id="IPR044069">
    <property type="entry name" value="ZF_C4H2"/>
</dbReference>
<gene>
    <name evidence="2" type="ORF">A3Q56_05885</name>
</gene>
<dbReference type="GO" id="GO:0005634">
    <property type="term" value="C:nucleus"/>
    <property type="evidence" value="ECO:0007669"/>
    <property type="project" value="TreeGrafter"/>
</dbReference>
<evidence type="ECO:0000259" key="1">
    <source>
        <dbReference type="PROSITE" id="PS51896"/>
    </source>
</evidence>
<dbReference type="PANTHER" id="PTHR31058">
    <property type="entry name" value="ZINC FINGER C4H2 DOMAIN-CONTAINING PROTEIN"/>
    <property type="match status" value="1"/>
</dbReference>
<accession>A0A177AWK7</accession>
<sequence length="196" mass="22815">MDKIVESLNIVKNIKDCMCHFIQVHHNISNYTVMYEKLLTISQTNQQFKCIEIEKKYCIIQLKNINNEINQIKFKVQDMYKLWDNIGLQSNQIWEKYMQLSNQMYKIMATTNLKSVQDGMIMASNHSSIPTVNNIDNEGTKSRTFDDSFISELALTQIPAPMKICSSCQQEIHRNAPICPLCKAKSRSKNKRKNEN</sequence>
<reference evidence="2 3" key="1">
    <citation type="submission" date="2016-04" db="EMBL/GenBank/DDBJ databases">
        <title>The genome of Intoshia linei affirms orthonectids as highly simplified spiralians.</title>
        <authorList>
            <person name="Mikhailov K.V."/>
            <person name="Slusarev G.S."/>
            <person name="Nikitin M.A."/>
            <person name="Logacheva M.D."/>
            <person name="Penin A."/>
            <person name="Aleoshin V."/>
            <person name="Panchin Y.V."/>
        </authorList>
    </citation>
    <scope>NUCLEOTIDE SEQUENCE [LARGE SCALE GENOMIC DNA]</scope>
    <source>
        <strain evidence="2">Intl2013</strain>
        <tissue evidence="2">Whole animal</tissue>
    </source>
</reference>
<dbReference type="EMBL" id="LWCA01000941">
    <property type="protein sequence ID" value="OAF66408.1"/>
    <property type="molecule type" value="Genomic_DNA"/>
</dbReference>
<name>A0A177AWK7_9BILA</name>
<dbReference type="GO" id="GO:0045666">
    <property type="term" value="P:positive regulation of neuron differentiation"/>
    <property type="evidence" value="ECO:0007669"/>
    <property type="project" value="TreeGrafter"/>
</dbReference>
<evidence type="ECO:0000313" key="3">
    <source>
        <dbReference type="Proteomes" id="UP000078046"/>
    </source>
</evidence>
<proteinExistence type="predicted"/>
<dbReference type="AlphaFoldDB" id="A0A177AWK7"/>
<dbReference type="OrthoDB" id="20865at2759"/>
<dbReference type="Pfam" id="PF10146">
    <property type="entry name" value="zf-C4H2"/>
    <property type="match status" value="1"/>
</dbReference>
<dbReference type="PROSITE" id="PS51896">
    <property type="entry name" value="ZF_C4H2"/>
    <property type="match status" value="1"/>
</dbReference>
<comment type="caution">
    <text evidence="2">The sequence shown here is derived from an EMBL/GenBank/DDBJ whole genome shotgun (WGS) entry which is preliminary data.</text>
</comment>
<organism evidence="2 3">
    <name type="scientific">Intoshia linei</name>
    <dbReference type="NCBI Taxonomy" id="1819745"/>
    <lineage>
        <taxon>Eukaryota</taxon>
        <taxon>Metazoa</taxon>
        <taxon>Spiralia</taxon>
        <taxon>Lophotrochozoa</taxon>
        <taxon>Mesozoa</taxon>
        <taxon>Orthonectida</taxon>
        <taxon>Rhopaluridae</taxon>
        <taxon>Intoshia</taxon>
    </lineage>
</organism>
<keyword evidence="3" id="KW-1185">Reference proteome</keyword>
<protein>
    <recommendedName>
        <fullName evidence="1">C4H2-type domain-containing protein</fullName>
    </recommendedName>
</protein>
<dbReference type="Proteomes" id="UP000078046">
    <property type="component" value="Unassembled WGS sequence"/>
</dbReference>
<feature type="domain" description="C4H2-type" evidence="1">
    <location>
        <begin position="157"/>
        <end position="196"/>
    </location>
</feature>
<dbReference type="InterPro" id="IPR018482">
    <property type="entry name" value="Znf-C4H2"/>
</dbReference>
<dbReference type="PANTHER" id="PTHR31058:SF2">
    <property type="entry name" value="ZINC FINGER C4H2 DOMAIN-CONTAINING PROTEIN"/>
    <property type="match status" value="1"/>
</dbReference>